<comment type="caution">
    <text evidence="1">The sequence shown here is derived from an EMBL/GenBank/DDBJ whole genome shotgun (WGS) entry which is preliminary data.</text>
</comment>
<protein>
    <submittedName>
        <fullName evidence="1">Uncharacterized protein</fullName>
    </submittedName>
</protein>
<proteinExistence type="predicted"/>
<dbReference type="EMBL" id="VYDO01000138">
    <property type="protein sequence ID" value="MYG38216.1"/>
    <property type="molecule type" value="Genomic_DNA"/>
</dbReference>
<sequence length="163" mass="17651">MPERLFLILAALLAGILVGHGSGVLNIINFQFLLSAFQGQGIKQDPEQSEIAVAGTSPSDEVTGKEENLTGGINNGVYPDSLAALPSGQCLRLASSDITSSIWQELPSVVQVVRDAEKKEQAMDYANAASFFNEANAHIRKNAPENTDNQHQISDYKRMTIYT</sequence>
<evidence type="ECO:0000313" key="1">
    <source>
        <dbReference type="EMBL" id="MYG38216.1"/>
    </source>
</evidence>
<reference evidence="1" key="1">
    <citation type="submission" date="2019-09" db="EMBL/GenBank/DDBJ databases">
        <title>Characterisation of the sponge microbiome using genome-centric metagenomics.</title>
        <authorList>
            <person name="Engelberts J.P."/>
            <person name="Robbins S.J."/>
            <person name="De Goeij J.M."/>
            <person name="Aranda M."/>
            <person name="Bell S.C."/>
            <person name="Webster N.S."/>
        </authorList>
    </citation>
    <scope>NUCLEOTIDE SEQUENCE</scope>
    <source>
        <strain evidence="1">SB0676_bin_10</strain>
    </source>
</reference>
<accession>A0A6B1F8V3</accession>
<organism evidence="1">
    <name type="scientific">Synechococcus sp. SB0676_bin_10</name>
    <dbReference type="NCBI Taxonomy" id="2604869"/>
    <lineage>
        <taxon>Bacteria</taxon>
        <taxon>Bacillati</taxon>
        <taxon>Cyanobacteriota</taxon>
        <taxon>Cyanophyceae</taxon>
        <taxon>Synechococcales</taxon>
        <taxon>Synechococcaceae</taxon>
        <taxon>Synechococcus</taxon>
    </lineage>
</organism>
<name>A0A6B1F8V3_9SYNE</name>
<dbReference type="AlphaFoldDB" id="A0A6B1F8V3"/>
<gene>
    <name evidence="1" type="ORF">F4162_04290</name>
</gene>
<feature type="non-terminal residue" evidence="1">
    <location>
        <position position="163"/>
    </location>
</feature>